<reference evidence="15" key="1">
    <citation type="journal article" date="2019" name="Int. J. Syst. Evol. Microbiol.">
        <title>The Global Catalogue of Microorganisms (GCM) 10K type strain sequencing project: providing services to taxonomists for standard genome sequencing and annotation.</title>
        <authorList>
            <consortium name="The Broad Institute Genomics Platform"/>
            <consortium name="The Broad Institute Genome Sequencing Center for Infectious Disease"/>
            <person name="Wu L."/>
            <person name="Ma J."/>
        </authorList>
    </citation>
    <scope>NUCLEOTIDE SEQUENCE [LARGE SCALE GENOMIC DNA]</scope>
    <source>
        <strain evidence="15">JCM 12165</strain>
    </source>
</reference>
<comment type="catalytic activity">
    <reaction evidence="10">
        <text>ATP + H2O = ADP + phosphate + H(+)</text>
        <dbReference type="Rhea" id="RHEA:13065"/>
        <dbReference type="ChEBI" id="CHEBI:15377"/>
        <dbReference type="ChEBI" id="CHEBI:15378"/>
        <dbReference type="ChEBI" id="CHEBI:30616"/>
        <dbReference type="ChEBI" id="CHEBI:43474"/>
        <dbReference type="ChEBI" id="CHEBI:456216"/>
    </reaction>
</comment>
<evidence type="ECO:0000256" key="6">
    <source>
        <dbReference type="ARBA" id="ARBA00022842"/>
    </source>
</evidence>
<gene>
    <name evidence="14" type="ORF">ACFSCY_20820</name>
</gene>
<keyword evidence="6" id="KW-0460">Magnesium</keyword>
<comment type="subcellular location">
    <subcellularLocation>
        <location evidence="1">Cell membrane</location>
        <topology evidence="1">Multi-pass membrane protein</topology>
    </subcellularLocation>
</comment>
<dbReference type="RefSeq" id="WP_343974345.1">
    <property type="nucleotide sequence ID" value="NZ_BAAAJG010000007.1"/>
</dbReference>
<dbReference type="Pfam" id="PF00122">
    <property type="entry name" value="E1-E2_ATPase"/>
    <property type="match status" value="1"/>
</dbReference>
<dbReference type="SFLD" id="SFLDS00003">
    <property type="entry name" value="Haloacid_Dehalogenase"/>
    <property type="match status" value="1"/>
</dbReference>
<evidence type="ECO:0000256" key="3">
    <source>
        <dbReference type="ARBA" id="ARBA00022723"/>
    </source>
</evidence>
<evidence type="ECO:0000256" key="2">
    <source>
        <dbReference type="ARBA" id="ARBA00022692"/>
    </source>
</evidence>
<dbReference type="NCBIfam" id="TIGR01494">
    <property type="entry name" value="ATPase_P-type"/>
    <property type="match status" value="2"/>
</dbReference>
<dbReference type="Gene3D" id="3.40.50.1000">
    <property type="entry name" value="HAD superfamily/HAD-like"/>
    <property type="match status" value="2"/>
</dbReference>
<evidence type="ECO:0000259" key="13">
    <source>
        <dbReference type="Pfam" id="PF00689"/>
    </source>
</evidence>
<dbReference type="Gene3D" id="1.20.1110.10">
    <property type="entry name" value="Calcium-transporting ATPase, transmembrane domain"/>
    <property type="match status" value="2"/>
</dbReference>
<keyword evidence="7" id="KW-1278">Translocase</keyword>
<protein>
    <submittedName>
        <fullName evidence="14">HAD-IC family P-type ATPase</fullName>
    </submittedName>
</protein>
<keyword evidence="9" id="KW-0472">Membrane</keyword>
<dbReference type="Proteomes" id="UP001597145">
    <property type="component" value="Unassembled WGS sequence"/>
</dbReference>
<feature type="domain" description="Cation-transporting P-type ATPase C-terminal" evidence="13">
    <location>
        <begin position="1313"/>
        <end position="1463"/>
    </location>
</feature>
<dbReference type="SUPFAM" id="SSF81660">
    <property type="entry name" value="Metal cation-transporting ATPase, ATP-binding domain N"/>
    <property type="match status" value="1"/>
</dbReference>
<dbReference type="InterPro" id="IPR001757">
    <property type="entry name" value="P_typ_ATPase"/>
</dbReference>
<dbReference type="PRINTS" id="PR00119">
    <property type="entry name" value="CATATPASE"/>
</dbReference>
<comment type="caution">
    <text evidence="14">The sequence shown here is derived from an EMBL/GenBank/DDBJ whole genome shotgun (WGS) entry which is preliminary data.</text>
</comment>
<dbReference type="SUPFAM" id="SSF81653">
    <property type="entry name" value="Calcium ATPase, transduction domain A"/>
    <property type="match status" value="1"/>
</dbReference>
<feature type="region of interest" description="Disordered" evidence="11">
    <location>
        <begin position="639"/>
        <end position="661"/>
    </location>
</feature>
<keyword evidence="5" id="KW-0067">ATP-binding</keyword>
<dbReference type="Gene3D" id="2.70.150.10">
    <property type="entry name" value="Calcium-transporting ATPase, cytoplasmic transduction domain A"/>
    <property type="match status" value="1"/>
</dbReference>
<dbReference type="InterPro" id="IPR059000">
    <property type="entry name" value="ATPase_P-type_domA"/>
</dbReference>
<evidence type="ECO:0000256" key="5">
    <source>
        <dbReference type="ARBA" id="ARBA00022840"/>
    </source>
</evidence>
<organism evidence="14 15">
    <name type="scientific">Pseudonocardia aurantiaca</name>
    <dbReference type="NCBI Taxonomy" id="75290"/>
    <lineage>
        <taxon>Bacteria</taxon>
        <taxon>Bacillati</taxon>
        <taxon>Actinomycetota</taxon>
        <taxon>Actinomycetes</taxon>
        <taxon>Pseudonocardiales</taxon>
        <taxon>Pseudonocardiaceae</taxon>
        <taxon>Pseudonocardia</taxon>
    </lineage>
</organism>
<evidence type="ECO:0000256" key="1">
    <source>
        <dbReference type="ARBA" id="ARBA00004651"/>
    </source>
</evidence>
<dbReference type="InterPro" id="IPR023299">
    <property type="entry name" value="ATPase_P-typ_cyto_dom_N"/>
</dbReference>
<keyword evidence="8" id="KW-1133">Transmembrane helix</keyword>
<dbReference type="InterPro" id="IPR023214">
    <property type="entry name" value="HAD_sf"/>
</dbReference>
<keyword evidence="2" id="KW-0812">Transmembrane</keyword>
<dbReference type="SFLD" id="SFLDG00002">
    <property type="entry name" value="C1.7:_P-type_atpase_like"/>
    <property type="match status" value="1"/>
</dbReference>
<evidence type="ECO:0000256" key="10">
    <source>
        <dbReference type="ARBA" id="ARBA00049360"/>
    </source>
</evidence>
<dbReference type="PANTHER" id="PTHR24093">
    <property type="entry name" value="CATION TRANSPORTING ATPASE"/>
    <property type="match status" value="1"/>
</dbReference>
<dbReference type="PANTHER" id="PTHR24093:SF513">
    <property type="entry name" value="CATION-TRANSPORTING ATPASE I-RELATED"/>
    <property type="match status" value="1"/>
</dbReference>
<dbReference type="InterPro" id="IPR008250">
    <property type="entry name" value="ATPase_P-typ_transduc_dom_A_sf"/>
</dbReference>
<keyword evidence="15" id="KW-1185">Reference proteome</keyword>
<dbReference type="InterPro" id="IPR006068">
    <property type="entry name" value="ATPase_P-typ_cation-transptr_C"/>
</dbReference>
<dbReference type="SUPFAM" id="SSF56784">
    <property type="entry name" value="HAD-like"/>
    <property type="match status" value="1"/>
</dbReference>
<feature type="domain" description="P-type ATPase A" evidence="12">
    <location>
        <begin position="734"/>
        <end position="838"/>
    </location>
</feature>
<dbReference type="EMBL" id="JBHUCP010000016">
    <property type="protein sequence ID" value="MFD1531880.1"/>
    <property type="molecule type" value="Genomic_DNA"/>
</dbReference>
<dbReference type="PROSITE" id="PS00154">
    <property type="entry name" value="ATPASE_E1_E2"/>
    <property type="match status" value="1"/>
</dbReference>
<evidence type="ECO:0000256" key="7">
    <source>
        <dbReference type="ARBA" id="ARBA00022967"/>
    </source>
</evidence>
<evidence type="ECO:0000313" key="14">
    <source>
        <dbReference type="EMBL" id="MFD1531880.1"/>
    </source>
</evidence>
<evidence type="ECO:0000256" key="4">
    <source>
        <dbReference type="ARBA" id="ARBA00022741"/>
    </source>
</evidence>
<evidence type="ECO:0000256" key="8">
    <source>
        <dbReference type="ARBA" id="ARBA00022989"/>
    </source>
</evidence>
<proteinExistence type="predicted"/>
<evidence type="ECO:0000313" key="15">
    <source>
        <dbReference type="Proteomes" id="UP001597145"/>
    </source>
</evidence>
<dbReference type="Pfam" id="PF13246">
    <property type="entry name" value="Cation_ATPase"/>
    <property type="match status" value="1"/>
</dbReference>
<evidence type="ECO:0000256" key="11">
    <source>
        <dbReference type="SAM" id="MobiDB-lite"/>
    </source>
</evidence>
<dbReference type="InterPro" id="IPR036412">
    <property type="entry name" value="HAD-like_sf"/>
</dbReference>
<dbReference type="SUPFAM" id="SSF81665">
    <property type="entry name" value="Calcium ATPase, transmembrane domain M"/>
    <property type="match status" value="1"/>
</dbReference>
<dbReference type="Gene3D" id="3.40.1110.10">
    <property type="entry name" value="Calcium-transporting ATPase, cytoplasmic domain N"/>
    <property type="match status" value="1"/>
</dbReference>
<evidence type="ECO:0000256" key="9">
    <source>
        <dbReference type="ARBA" id="ARBA00023136"/>
    </source>
</evidence>
<dbReference type="Pfam" id="PF00689">
    <property type="entry name" value="Cation_ATPase_C"/>
    <property type="match status" value="1"/>
</dbReference>
<dbReference type="PRINTS" id="PR00120">
    <property type="entry name" value="HATPASE"/>
</dbReference>
<keyword evidence="3" id="KW-0479">Metal-binding</keyword>
<dbReference type="InterPro" id="IPR044492">
    <property type="entry name" value="P_typ_ATPase_HD_dom"/>
</dbReference>
<evidence type="ECO:0000259" key="12">
    <source>
        <dbReference type="Pfam" id="PF00122"/>
    </source>
</evidence>
<name>A0ABW4FMQ1_9PSEU</name>
<keyword evidence="4" id="KW-0547">Nucleotide-binding</keyword>
<sequence length="1475" mass="151722">MAVQRVLRLAAHAVGGAVGGALGVVSGVAELVTAAASGATWATPGRVHVPVRGVHAVGAAPAGERLEELIAAQEGVDRAEVNAELCHVMVAVDHERLGADEVVRIVREAERECGLGAAEWAPASRSHPAAAGTALRHAALLALEVSGLAVTTVTRALPVPVPLALPAAVLALADATPRVRSLLTAAMGEPATHMLLTATGALVNTAARRPLGLLVDACQQYSVLQEEVSRRRAWGRWEAALAEHEGAYRVRPRSRVPRPAGLPSGPVERVTEGSALAALGGAAALLALGGAPLASAAVVAATPRAARGGRECFAAQLDRDAGRRGCLVLDRAALRRLDRTDTVVLDADVLRTGRQVVGDVLPLGSEPDLSALVERVHDLVDPRRPRRRREWDGWSAEPLRAVPDELPDVLPPDLRSRAGEIAARSTAVLALRHGSRMVALVGVSEELDPFAEAVAAAASRAGLVLIGGSAELDRRLGTDGTVRGGRALAESVRELQRTGHVVALVAATHEDALAAADVGIGLARPRAAPAWSADVLVRGAGEVCLLLDAVTAAHDVSRRSAQLALAGSALGGLLALMGPPPGAVTRASIPVQISGLLGLGYGTWSAMALARRPPPPPAERTPWHAMSPRAVLESLKTSRAGLSESESVRRQRDAAAPAAGDEVGLGRASMEELANPMTPALAAGAGVSAGMGSLLDPLLITFVLVVNAFIGGVQRLGAQRALRTLRSSAAVPIRVRRDGAEVSRRSGELVAGDVIALHAGDAVPADCRLLSAHGLEVDESSLTGESALVVKAVRATSARDLADRHSMLYEGSLVGAGRAEAVVVATGDRSEAGRTAHLQEEAPPTGVEVRLHQLTVQILPISLGAGVALAVIDLVRARPMAQALGRAVSLAVAAVPEGLPFVATVAELAAARRLSARGALVRNPPIIEALGRVDVLCFDKTGTLTEGRITLRGASDGVDTRPVDGPLPDRLREVLAAAVRASPFHLDGGQVSHQTDLAVLRGAERLGVRADLGEDGVEHLDDLPFESNRGYHATLWRGPDGSHVSVKGAPEVVLPLCTSRRRGRETVPFDEAARAAVEAEIDRLARQGHRVLAVAERRVADSTDLAATGLAATDLAGADVSGLELRGLVALADPVRPTAASSVATLRAAGVQVIMITGDHPSTAESIAAELDALNGKGVVTGAELDDVDDDHLAELLPRTAVFARVTPAQKARVVQVLQRTGAAVAVTGDGTNDAPAIRLADVGIALGARATPAAREAADLVITDDRIETITDSIIEGRGMWASVREALSILLGGNLGEITYTLATGVLGGGVVLNARQLLLINLLTDILPAMAVAVRPPPDLTPEKLLAEGPEGSLGAALTRDIRLRAATTATSAAGAWLLARPVSTAAQASTTGLVALIGAQLAQTLAVRGRTPLVTAAAAGSFVLLAVVVQVPGISRVVGCVPLLPHQWLLALSAAAAATAAQVGGQRVLAR</sequence>
<dbReference type="InterPro" id="IPR023298">
    <property type="entry name" value="ATPase_P-typ_TM_dom_sf"/>
</dbReference>
<dbReference type="InterPro" id="IPR018303">
    <property type="entry name" value="ATPase_P-typ_P_site"/>
</dbReference>
<dbReference type="SFLD" id="SFLDF00027">
    <property type="entry name" value="p-type_atpase"/>
    <property type="match status" value="1"/>
</dbReference>
<accession>A0ABW4FMQ1</accession>